<keyword evidence="4" id="KW-1185">Reference proteome</keyword>
<sequence>MRHIVSVLRRPRALPQITLALVWVSHEEIESLVNATETLEIKRREPGMKYTARPTTGAATTPSATQPEEKPAESIAEQTLQGQIYHIQTKTLDRPVHYISHVRLILLPPGLQFIASGVQDLAPGIRVMIPRATTASMPLLPVLPLRFLREILISENSPMTATQSLGHVLAGVDQFAGWKSGWSEVFLWWLTLLRPYWYWVALALFFLLLLILVSVLPG</sequence>
<gene>
    <name evidence="3" type="ORF">PENVUL_c015G01847</name>
</gene>
<dbReference type="OrthoDB" id="4356630at2759"/>
<evidence type="ECO:0000313" key="4">
    <source>
        <dbReference type="Proteomes" id="UP000191518"/>
    </source>
</evidence>
<dbReference type="Proteomes" id="UP000191518">
    <property type="component" value="Unassembled WGS sequence"/>
</dbReference>
<evidence type="ECO:0000256" key="1">
    <source>
        <dbReference type="SAM" id="MobiDB-lite"/>
    </source>
</evidence>
<organism evidence="3 4">
    <name type="scientific">Penicillium vulpinum</name>
    <dbReference type="NCBI Taxonomy" id="29845"/>
    <lineage>
        <taxon>Eukaryota</taxon>
        <taxon>Fungi</taxon>
        <taxon>Dikarya</taxon>
        <taxon>Ascomycota</taxon>
        <taxon>Pezizomycotina</taxon>
        <taxon>Eurotiomycetes</taxon>
        <taxon>Eurotiomycetidae</taxon>
        <taxon>Eurotiales</taxon>
        <taxon>Aspergillaceae</taxon>
        <taxon>Penicillium</taxon>
    </lineage>
</organism>
<dbReference type="AlphaFoldDB" id="A0A1V6S039"/>
<comment type="caution">
    <text evidence="3">The sequence shown here is derived from an EMBL/GenBank/DDBJ whole genome shotgun (WGS) entry which is preliminary data.</text>
</comment>
<dbReference type="EMBL" id="MDYP01000015">
    <property type="protein sequence ID" value="OQE07119.1"/>
    <property type="molecule type" value="Genomic_DNA"/>
</dbReference>
<accession>A0A1V6S039</accession>
<evidence type="ECO:0000256" key="2">
    <source>
        <dbReference type="SAM" id="Phobius"/>
    </source>
</evidence>
<protein>
    <submittedName>
        <fullName evidence="3">Uncharacterized protein</fullName>
    </submittedName>
</protein>
<proteinExistence type="predicted"/>
<keyword evidence="2" id="KW-0472">Membrane</keyword>
<evidence type="ECO:0000313" key="3">
    <source>
        <dbReference type="EMBL" id="OQE07119.1"/>
    </source>
</evidence>
<keyword evidence="2" id="KW-1133">Transmembrane helix</keyword>
<feature type="compositionally biased region" description="Low complexity" evidence="1">
    <location>
        <begin position="51"/>
        <end position="66"/>
    </location>
</feature>
<reference evidence="4" key="1">
    <citation type="journal article" date="2017" name="Nat. Microbiol.">
        <title>Global analysis of biosynthetic gene clusters reveals vast potential of secondary metabolite production in Penicillium species.</title>
        <authorList>
            <person name="Nielsen J.C."/>
            <person name="Grijseels S."/>
            <person name="Prigent S."/>
            <person name="Ji B."/>
            <person name="Dainat J."/>
            <person name="Nielsen K.F."/>
            <person name="Frisvad J.C."/>
            <person name="Workman M."/>
            <person name="Nielsen J."/>
        </authorList>
    </citation>
    <scope>NUCLEOTIDE SEQUENCE [LARGE SCALE GENOMIC DNA]</scope>
    <source>
        <strain evidence="4">IBT 29486</strain>
    </source>
</reference>
<feature type="region of interest" description="Disordered" evidence="1">
    <location>
        <begin position="48"/>
        <end position="74"/>
    </location>
</feature>
<name>A0A1V6S039_9EURO</name>
<feature type="transmembrane region" description="Helical" evidence="2">
    <location>
        <begin position="196"/>
        <end position="216"/>
    </location>
</feature>
<keyword evidence="2" id="KW-0812">Transmembrane</keyword>